<gene>
    <name evidence="1" type="ORF">A3F27_00250</name>
</gene>
<protein>
    <recommendedName>
        <fullName evidence="3">Serine aminopeptidase S33 domain-containing protein</fullName>
    </recommendedName>
</protein>
<accession>A0A1F6E7F9</accession>
<evidence type="ECO:0008006" key="3">
    <source>
        <dbReference type="Google" id="ProtNLM"/>
    </source>
</evidence>
<dbReference type="Proteomes" id="UP000176689">
    <property type="component" value="Unassembled WGS sequence"/>
</dbReference>
<evidence type="ECO:0000313" key="2">
    <source>
        <dbReference type="Proteomes" id="UP000176689"/>
    </source>
</evidence>
<dbReference type="InterPro" id="IPR013744">
    <property type="entry name" value="SidJ"/>
</dbReference>
<organism evidence="1 2">
    <name type="scientific">Candidatus Kaiserbacteria bacterium RIFCSPHIGHO2_12_FULL_53_13</name>
    <dbReference type="NCBI Taxonomy" id="1798502"/>
    <lineage>
        <taxon>Bacteria</taxon>
        <taxon>Candidatus Kaiseribacteriota</taxon>
    </lineage>
</organism>
<dbReference type="AlphaFoldDB" id="A0A1F6E7F9"/>
<dbReference type="Gene3D" id="3.40.50.1820">
    <property type="entry name" value="alpha/beta hydrolase"/>
    <property type="match status" value="1"/>
</dbReference>
<dbReference type="PANTHER" id="PTHR31591:SF1">
    <property type="entry name" value="UPF0613 PROTEIN PB24D3.06C"/>
    <property type="match status" value="1"/>
</dbReference>
<reference evidence="1 2" key="1">
    <citation type="journal article" date="2016" name="Nat. Commun.">
        <title>Thousands of microbial genomes shed light on interconnected biogeochemical processes in an aquifer system.</title>
        <authorList>
            <person name="Anantharaman K."/>
            <person name="Brown C.T."/>
            <person name="Hug L.A."/>
            <person name="Sharon I."/>
            <person name="Castelle C.J."/>
            <person name="Probst A.J."/>
            <person name="Thomas B.C."/>
            <person name="Singh A."/>
            <person name="Wilkins M.J."/>
            <person name="Karaoz U."/>
            <person name="Brodie E.L."/>
            <person name="Williams K.H."/>
            <person name="Hubbard S.S."/>
            <person name="Banfield J.F."/>
        </authorList>
    </citation>
    <scope>NUCLEOTIDE SEQUENCE [LARGE SCALE GENOMIC DNA]</scope>
</reference>
<dbReference type="PANTHER" id="PTHR31591">
    <property type="entry name" value="UPF0613 PROTEIN PB24D3.06C"/>
    <property type="match status" value="1"/>
</dbReference>
<evidence type="ECO:0000313" key="1">
    <source>
        <dbReference type="EMBL" id="OGG69541.1"/>
    </source>
</evidence>
<sequence length="289" mass="32075">MKACGVIEVITPKKFVLNGLWFGPRRPKRAIVWVHGLGSSAFSQLGIVDHLADTDTAVITFNNRGFGTINSVKRRIGNTSKSISVGTAHEIFTDSVDDIQGAIDFVRRAGVKNIYLAGHSTGCQKSIYWASKKGGRGVKGIILLAPISDYSTHIMLQGKRRVARATIVARALVRGGKKHEMLPAHIWYQEFDAQRFLSLSTPDSVEEIFSYAQPKKNPRILKTVKVPLLVLLGEKDEYGDRPAEGIAEWFKMHVQARKSDIRIIPGAPHSFADSEQRVATTMRRWIASL</sequence>
<dbReference type="SUPFAM" id="SSF53474">
    <property type="entry name" value="alpha/beta-Hydrolases"/>
    <property type="match status" value="1"/>
</dbReference>
<dbReference type="InterPro" id="IPR029058">
    <property type="entry name" value="AB_hydrolase_fold"/>
</dbReference>
<dbReference type="EMBL" id="MFLP01000030">
    <property type="protein sequence ID" value="OGG69541.1"/>
    <property type="molecule type" value="Genomic_DNA"/>
</dbReference>
<comment type="caution">
    <text evidence="1">The sequence shown here is derived from an EMBL/GenBank/DDBJ whole genome shotgun (WGS) entry which is preliminary data.</text>
</comment>
<name>A0A1F6E7F9_9BACT</name>
<proteinExistence type="predicted"/>
<dbReference type="Pfam" id="PF08538">
    <property type="entry name" value="DUF1749"/>
    <property type="match status" value="1"/>
</dbReference>